<reference evidence="3" key="1">
    <citation type="journal article" date="2010" name="Nature">
        <title>The Amphimedon queenslandica genome and the evolution of animal complexity.</title>
        <authorList>
            <person name="Srivastava M."/>
            <person name="Simakov O."/>
            <person name="Chapman J."/>
            <person name="Fahey B."/>
            <person name="Gauthier M.E."/>
            <person name="Mitros T."/>
            <person name="Richards G.S."/>
            <person name="Conaco C."/>
            <person name="Dacre M."/>
            <person name="Hellsten U."/>
            <person name="Larroux C."/>
            <person name="Putnam N.H."/>
            <person name="Stanke M."/>
            <person name="Adamska M."/>
            <person name="Darling A."/>
            <person name="Degnan S.M."/>
            <person name="Oakley T.H."/>
            <person name="Plachetzki D.C."/>
            <person name="Zhai Y."/>
            <person name="Adamski M."/>
            <person name="Calcino A."/>
            <person name="Cummins S.F."/>
            <person name="Goodstein D.M."/>
            <person name="Harris C."/>
            <person name="Jackson D.J."/>
            <person name="Leys S.P."/>
            <person name="Shu S."/>
            <person name="Woodcroft B.J."/>
            <person name="Vervoort M."/>
            <person name="Kosik K.S."/>
            <person name="Manning G."/>
            <person name="Degnan B.M."/>
            <person name="Rokhsar D.S."/>
        </authorList>
    </citation>
    <scope>NUCLEOTIDE SEQUENCE [LARGE SCALE GENOMIC DNA]</scope>
</reference>
<dbReference type="AlphaFoldDB" id="A0AAN0JMK9"/>
<evidence type="ECO:0000313" key="3">
    <source>
        <dbReference type="Proteomes" id="UP000007879"/>
    </source>
</evidence>
<dbReference type="RefSeq" id="XP_019858239.1">
    <property type="nucleotide sequence ID" value="XM_020002680.1"/>
</dbReference>
<reference evidence="2" key="2">
    <citation type="submission" date="2024-06" db="UniProtKB">
        <authorList>
            <consortium name="EnsemblMetazoa"/>
        </authorList>
    </citation>
    <scope>IDENTIFICATION</scope>
</reference>
<dbReference type="GeneID" id="109586484"/>
<accession>A0AAN0JMK9</accession>
<protein>
    <submittedName>
        <fullName evidence="2">Uncharacterized protein</fullName>
    </submittedName>
</protein>
<feature type="chain" id="PRO_5042810075" evidence="1">
    <location>
        <begin position="25"/>
        <end position="377"/>
    </location>
</feature>
<proteinExistence type="predicted"/>
<sequence>MSALSSALSVAVLILLLLVASNEGATGGGVCTEGFMDLSLLVAKAATPVGSLADNTLAEDNEGRWILAYDTFNCSTATVTEVVLGGDIRSEYGNRNKYPRIEIWQLRQRRGSYFYQLQRIIQISLSPDNVTTNGLYRYILPTPFSVSGSNYNTYRLGVYQPEDDSSVVRLYRATASSTERVGRIMSSVINFENTKNVFMIYLKTDPPNCFQNVFTETEINTNSLSVTNVIPVTDTRAFPDIQFTCNGIITKWIIGITQSQDTSKHYPNIYLKRSSELIYALTVDASAATSSNGNVYNFTSDIEVEYGDILVINGTTNSNPMYYQQYNGPLNYELDSSNGLIPLEHNDYPLISVASQLLQLLKLHPLLLLKTLILLLQ</sequence>
<name>A0AAN0JMK9_AMPQE</name>
<evidence type="ECO:0000313" key="2">
    <source>
        <dbReference type="EnsemblMetazoa" id="XP_019858239.1"/>
    </source>
</evidence>
<evidence type="ECO:0000256" key="1">
    <source>
        <dbReference type="SAM" id="SignalP"/>
    </source>
</evidence>
<keyword evidence="1" id="KW-0732">Signal</keyword>
<keyword evidence="3" id="KW-1185">Reference proteome</keyword>
<dbReference type="KEGG" id="aqu:109586484"/>
<organism evidence="2 3">
    <name type="scientific">Amphimedon queenslandica</name>
    <name type="common">Sponge</name>
    <dbReference type="NCBI Taxonomy" id="400682"/>
    <lineage>
        <taxon>Eukaryota</taxon>
        <taxon>Metazoa</taxon>
        <taxon>Porifera</taxon>
        <taxon>Demospongiae</taxon>
        <taxon>Heteroscleromorpha</taxon>
        <taxon>Haplosclerida</taxon>
        <taxon>Niphatidae</taxon>
        <taxon>Amphimedon</taxon>
    </lineage>
</organism>
<dbReference type="EnsemblMetazoa" id="XM_020002680.1">
    <property type="protein sequence ID" value="XP_019858239.1"/>
    <property type="gene ID" value="LOC109586484"/>
</dbReference>
<feature type="signal peptide" evidence="1">
    <location>
        <begin position="1"/>
        <end position="24"/>
    </location>
</feature>
<dbReference type="Proteomes" id="UP000007879">
    <property type="component" value="Unassembled WGS sequence"/>
</dbReference>